<dbReference type="EMBL" id="BMAV01020092">
    <property type="protein sequence ID" value="GFY73461.1"/>
    <property type="molecule type" value="Genomic_DNA"/>
</dbReference>
<gene>
    <name evidence="1" type="ORF">TNIN_478091</name>
</gene>
<protein>
    <submittedName>
        <fullName evidence="1">Uncharacterized protein</fullName>
    </submittedName>
</protein>
<dbReference type="Proteomes" id="UP000886998">
    <property type="component" value="Unassembled WGS sequence"/>
</dbReference>
<proteinExistence type="predicted"/>
<comment type="caution">
    <text evidence="1">The sequence shown here is derived from an EMBL/GenBank/DDBJ whole genome shotgun (WGS) entry which is preliminary data.</text>
</comment>
<accession>A0A8X7CMM6</accession>
<reference evidence="1" key="1">
    <citation type="submission" date="2020-08" db="EMBL/GenBank/DDBJ databases">
        <title>Multicomponent nature underlies the extraordinary mechanical properties of spider dragline silk.</title>
        <authorList>
            <person name="Kono N."/>
            <person name="Nakamura H."/>
            <person name="Mori M."/>
            <person name="Yoshida Y."/>
            <person name="Ohtoshi R."/>
            <person name="Malay A.D."/>
            <person name="Moran D.A.P."/>
            <person name="Tomita M."/>
            <person name="Numata K."/>
            <person name="Arakawa K."/>
        </authorList>
    </citation>
    <scope>NUCLEOTIDE SEQUENCE</scope>
</reference>
<evidence type="ECO:0000313" key="1">
    <source>
        <dbReference type="EMBL" id="GFY73461.1"/>
    </source>
</evidence>
<evidence type="ECO:0000313" key="2">
    <source>
        <dbReference type="Proteomes" id="UP000886998"/>
    </source>
</evidence>
<name>A0A8X7CMM6_9ARAC</name>
<sequence>MYNVTAVDLLRHRTSLPVMTLLQQPIIEVQSPLSCRQGHFSSPPDGVSPCLLISVAAFDSEKDLRLENAPCYCIGNRPTWLRKKIEEVNA</sequence>
<organism evidence="1 2">
    <name type="scientific">Trichonephila inaurata madagascariensis</name>
    <dbReference type="NCBI Taxonomy" id="2747483"/>
    <lineage>
        <taxon>Eukaryota</taxon>
        <taxon>Metazoa</taxon>
        <taxon>Ecdysozoa</taxon>
        <taxon>Arthropoda</taxon>
        <taxon>Chelicerata</taxon>
        <taxon>Arachnida</taxon>
        <taxon>Araneae</taxon>
        <taxon>Araneomorphae</taxon>
        <taxon>Entelegynae</taxon>
        <taxon>Araneoidea</taxon>
        <taxon>Nephilidae</taxon>
        <taxon>Trichonephila</taxon>
        <taxon>Trichonephila inaurata</taxon>
    </lineage>
</organism>
<dbReference type="AlphaFoldDB" id="A0A8X7CMM6"/>
<keyword evidence="2" id="KW-1185">Reference proteome</keyword>